<sequence length="74" mass="8488">VFPFKNFFASCMLSIYLSLDMYWVQGALHRLISYNRQGLVLLLKIESEQLRNKNAFCKDINVESATEGDTNGPK</sequence>
<dbReference type="AlphaFoldDB" id="A0A382LF01"/>
<protein>
    <submittedName>
        <fullName evidence="1">Uncharacterized protein</fullName>
    </submittedName>
</protein>
<reference evidence="1" key="1">
    <citation type="submission" date="2018-05" db="EMBL/GenBank/DDBJ databases">
        <authorList>
            <person name="Lanie J.A."/>
            <person name="Ng W.-L."/>
            <person name="Kazmierczak K.M."/>
            <person name="Andrzejewski T.M."/>
            <person name="Davidsen T.M."/>
            <person name="Wayne K.J."/>
            <person name="Tettelin H."/>
            <person name="Glass J.I."/>
            <person name="Rusch D."/>
            <person name="Podicherti R."/>
            <person name="Tsui H.-C.T."/>
            <person name="Winkler M.E."/>
        </authorList>
    </citation>
    <scope>NUCLEOTIDE SEQUENCE</scope>
</reference>
<organism evidence="1">
    <name type="scientific">marine metagenome</name>
    <dbReference type="NCBI Taxonomy" id="408172"/>
    <lineage>
        <taxon>unclassified sequences</taxon>
        <taxon>metagenomes</taxon>
        <taxon>ecological metagenomes</taxon>
    </lineage>
</organism>
<evidence type="ECO:0000313" key="1">
    <source>
        <dbReference type="EMBL" id="SVC34455.1"/>
    </source>
</evidence>
<dbReference type="EMBL" id="UINC01086206">
    <property type="protein sequence ID" value="SVC34455.1"/>
    <property type="molecule type" value="Genomic_DNA"/>
</dbReference>
<accession>A0A382LF01</accession>
<proteinExistence type="predicted"/>
<name>A0A382LF01_9ZZZZ</name>
<gene>
    <name evidence="1" type="ORF">METZ01_LOCUS287309</name>
</gene>
<feature type="non-terminal residue" evidence="1">
    <location>
        <position position="1"/>
    </location>
</feature>